<dbReference type="Proteomes" id="UP000807306">
    <property type="component" value="Unassembled WGS sequence"/>
</dbReference>
<comment type="caution">
    <text evidence="2">The sequence shown here is derived from an EMBL/GenBank/DDBJ whole genome shotgun (WGS) entry which is preliminary data.</text>
</comment>
<reference evidence="2" key="1">
    <citation type="submission" date="2020-11" db="EMBL/GenBank/DDBJ databases">
        <authorList>
            <consortium name="DOE Joint Genome Institute"/>
            <person name="Ahrendt S."/>
            <person name="Riley R."/>
            <person name="Andreopoulos W."/>
            <person name="Labutti K."/>
            <person name="Pangilinan J."/>
            <person name="Ruiz-Duenas F.J."/>
            <person name="Barrasa J.M."/>
            <person name="Sanchez-Garcia M."/>
            <person name="Camarero S."/>
            <person name="Miyauchi S."/>
            <person name="Serrano A."/>
            <person name="Linde D."/>
            <person name="Babiker R."/>
            <person name="Drula E."/>
            <person name="Ayuso-Fernandez I."/>
            <person name="Pacheco R."/>
            <person name="Padilla G."/>
            <person name="Ferreira P."/>
            <person name="Barriuso J."/>
            <person name="Kellner H."/>
            <person name="Castanera R."/>
            <person name="Alfaro M."/>
            <person name="Ramirez L."/>
            <person name="Pisabarro A.G."/>
            <person name="Kuo A."/>
            <person name="Tritt A."/>
            <person name="Lipzen A."/>
            <person name="He G."/>
            <person name="Yan M."/>
            <person name="Ng V."/>
            <person name="Cullen D."/>
            <person name="Martin F."/>
            <person name="Rosso M.-N."/>
            <person name="Henrissat B."/>
            <person name="Hibbett D."/>
            <person name="Martinez A.T."/>
            <person name="Grigoriev I.V."/>
        </authorList>
    </citation>
    <scope>NUCLEOTIDE SEQUENCE</scope>
    <source>
        <strain evidence="2">CBS 506.95</strain>
    </source>
</reference>
<protein>
    <submittedName>
        <fullName evidence="2">Uncharacterized protein</fullName>
    </submittedName>
</protein>
<feature type="region of interest" description="Disordered" evidence="1">
    <location>
        <begin position="454"/>
        <end position="505"/>
    </location>
</feature>
<evidence type="ECO:0000313" key="3">
    <source>
        <dbReference type="Proteomes" id="UP000807306"/>
    </source>
</evidence>
<sequence length="505" mass="58278">MGRELYSTTLAKRFQKEEEEKKEVDQEWGSGWEPGSPTGEWRTTDSGWGEIWHEGNRDDSGWGIAPANEATEENEDRGWGGWPNTRTPPRQFYDEEGNIDENWMPPRQTRPPLFMHPTLSDNNLPTLMEDKDDIIGRRDGDETRQYLMQWEDDEIQVNIRQRDQLDFILGRMSQSEEEGVQTDDSLSYLKMTCFMTPQLDYKNNLKEFRKNNNPDVETTRMTTSTSSPMLPIIEGIIRDIAFQPFREPTSPDSGSSRTLVDSYYEGEQTDTGEYQSNLTPADITRLQQWENGNSDDNIVYPRYSRYTEDLQRNNYVNFMAQTVNQRINLLSDQPAIPIRLRTFEEETLPPINGITMEDFNETFEDWAQLHHLLSNTNISPTLAHTLISSRTHFLAYEQLDKLIKEAVKTICKMEQQSEESLRLAKHFFDLATDRGLNEVEVIRGILLERNTQQNAQTTVIDEGEGRVETANQMDPPTYALTSDATGDVSTSTGNKPSTSRHRRRS</sequence>
<feature type="region of interest" description="Disordered" evidence="1">
    <location>
        <begin position="1"/>
        <end position="93"/>
    </location>
</feature>
<feature type="compositionally biased region" description="Polar residues" evidence="1">
    <location>
        <begin position="1"/>
        <end position="10"/>
    </location>
</feature>
<feature type="compositionally biased region" description="Basic and acidic residues" evidence="1">
    <location>
        <begin position="51"/>
        <end position="60"/>
    </location>
</feature>
<name>A0A9P6E5A0_9AGAR</name>
<accession>A0A9P6E5A0</accession>
<proteinExistence type="predicted"/>
<dbReference type="AlphaFoldDB" id="A0A9P6E5A0"/>
<keyword evidence="3" id="KW-1185">Reference proteome</keyword>
<feature type="compositionally biased region" description="Basic and acidic residues" evidence="1">
    <location>
        <begin position="14"/>
        <end position="25"/>
    </location>
</feature>
<evidence type="ECO:0000313" key="2">
    <source>
        <dbReference type="EMBL" id="KAF9522750.1"/>
    </source>
</evidence>
<evidence type="ECO:0000256" key="1">
    <source>
        <dbReference type="SAM" id="MobiDB-lite"/>
    </source>
</evidence>
<gene>
    <name evidence="2" type="ORF">CPB83DRAFT_899367</name>
</gene>
<organism evidence="2 3">
    <name type="scientific">Crepidotus variabilis</name>
    <dbReference type="NCBI Taxonomy" id="179855"/>
    <lineage>
        <taxon>Eukaryota</taxon>
        <taxon>Fungi</taxon>
        <taxon>Dikarya</taxon>
        <taxon>Basidiomycota</taxon>
        <taxon>Agaricomycotina</taxon>
        <taxon>Agaricomycetes</taxon>
        <taxon>Agaricomycetidae</taxon>
        <taxon>Agaricales</taxon>
        <taxon>Agaricineae</taxon>
        <taxon>Crepidotaceae</taxon>
        <taxon>Crepidotus</taxon>
    </lineage>
</organism>
<dbReference type="EMBL" id="MU157935">
    <property type="protein sequence ID" value="KAF9522750.1"/>
    <property type="molecule type" value="Genomic_DNA"/>
</dbReference>
<feature type="compositionally biased region" description="Polar residues" evidence="1">
    <location>
        <begin position="469"/>
        <end position="497"/>
    </location>
</feature>